<dbReference type="InterPro" id="IPR019462">
    <property type="entry name" value="DNA-dir_RNA_pol_bsu_external_1"/>
</dbReference>
<evidence type="ECO:0000256" key="4">
    <source>
        <dbReference type="ARBA" id="ARBA00022695"/>
    </source>
</evidence>
<gene>
    <name evidence="7" type="primary">rpoB</name>
    <name evidence="17" type="ORF">FYJ79_06400</name>
</gene>
<dbReference type="GO" id="GO:0006351">
    <property type="term" value="P:DNA-templated transcription"/>
    <property type="evidence" value="ECO:0007669"/>
    <property type="project" value="UniProtKB-UniRule"/>
</dbReference>
<dbReference type="InterPro" id="IPR007120">
    <property type="entry name" value="DNA-dir_RNAP_su2_dom"/>
</dbReference>
<keyword evidence="3 7" id="KW-0808">Transferase</keyword>
<dbReference type="Gene3D" id="3.90.1800.10">
    <property type="entry name" value="RNA polymerase alpha subunit dimerisation domain"/>
    <property type="match status" value="1"/>
</dbReference>
<evidence type="ECO:0000256" key="8">
    <source>
        <dbReference type="RuleBase" id="RU000434"/>
    </source>
</evidence>
<feature type="domain" description="DNA-directed RNA polymerase beta subunit external 1" evidence="16">
    <location>
        <begin position="559"/>
        <end position="626"/>
    </location>
</feature>
<keyword evidence="4 7" id="KW-0548">Nucleotidyltransferase</keyword>
<evidence type="ECO:0000256" key="9">
    <source>
        <dbReference type="RuleBase" id="RU363031"/>
    </source>
</evidence>
<dbReference type="Pfam" id="PF04560">
    <property type="entry name" value="RNA_pol_Rpb2_7"/>
    <property type="match status" value="1"/>
</dbReference>
<comment type="function">
    <text evidence="1 7 9">DNA-dependent RNA polymerase catalyzes the transcription of DNA into RNA using the four ribonucleoside triphosphates as substrates.</text>
</comment>
<accession>A0A844FUW0</accession>
<dbReference type="InterPro" id="IPR007121">
    <property type="entry name" value="RNA_pol_bsu_CS"/>
</dbReference>
<dbReference type="Gene3D" id="3.90.1110.10">
    <property type="entry name" value="RNA polymerase Rpb2, domain 2"/>
    <property type="match status" value="1"/>
</dbReference>
<evidence type="ECO:0000256" key="3">
    <source>
        <dbReference type="ARBA" id="ARBA00022679"/>
    </source>
</evidence>
<evidence type="ECO:0000256" key="7">
    <source>
        <dbReference type="HAMAP-Rule" id="MF_01321"/>
    </source>
</evidence>
<dbReference type="InterPro" id="IPR037034">
    <property type="entry name" value="RNA_pol_Rpb2_2_sf"/>
</dbReference>
<dbReference type="Proteomes" id="UP000442619">
    <property type="component" value="Unassembled WGS sequence"/>
</dbReference>
<name>A0A844FUW0_9FIRM</name>
<evidence type="ECO:0000259" key="14">
    <source>
        <dbReference type="Pfam" id="PF04563"/>
    </source>
</evidence>
<keyword evidence="2 7" id="KW-0240">DNA-directed RNA polymerase</keyword>
<dbReference type="HAMAP" id="MF_01321">
    <property type="entry name" value="RNApol_bact_RpoB"/>
    <property type="match status" value="1"/>
</dbReference>
<dbReference type="InterPro" id="IPR042107">
    <property type="entry name" value="DNA-dir_RNA_pol_bsu_ext_1_sf"/>
</dbReference>
<dbReference type="InterPro" id="IPR007641">
    <property type="entry name" value="RNA_pol_Rpb2_7"/>
</dbReference>
<comment type="caution">
    <text evidence="17">The sequence shown here is derived from an EMBL/GenBank/DDBJ whole genome shotgun (WGS) entry which is preliminary data.</text>
</comment>
<feature type="domain" description="DNA-directed RNA polymerase subunit 2 hybrid-binding" evidence="11">
    <location>
        <begin position="687"/>
        <end position="1074"/>
    </location>
</feature>
<feature type="domain" description="RNA polymerase Rpb2" evidence="13">
    <location>
        <begin position="140"/>
        <end position="290"/>
    </location>
</feature>
<dbReference type="FunFam" id="3.90.1800.10:FF:000001">
    <property type="entry name" value="DNA-directed RNA polymerase subunit beta"/>
    <property type="match status" value="1"/>
</dbReference>
<reference evidence="17 18" key="1">
    <citation type="submission" date="2019-08" db="EMBL/GenBank/DDBJ databases">
        <title>In-depth cultivation of the pig gut microbiome towards novel bacterial diversity and tailored functional studies.</title>
        <authorList>
            <person name="Wylensek D."/>
            <person name="Hitch T.C.A."/>
            <person name="Clavel T."/>
        </authorList>
    </citation>
    <scope>NUCLEOTIDE SEQUENCE [LARGE SCALE GENOMIC DNA]</scope>
    <source>
        <strain evidence="17 18">CA-Schmier-601-WT-3</strain>
    </source>
</reference>
<dbReference type="InterPro" id="IPR007644">
    <property type="entry name" value="RNA_pol_bsu_protrusion"/>
</dbReference>
<feature type="domain" description="RNA polymerase Rpb2" evidence="15">
    <location>
        <begin position="481"/>
        <end position="549"/>
    </location>
</feature>
<evidence type="ECO:0000256" key="6">
    <source>
        <dbReference type="ARBA" id="ARBA00048552"/>
    </source>
</evidence>
<dbReference type="Gene3D" id="3.90.1100.10">
    <property type="match status" value="1"/>
</dbReference>
<feature type="domain" description="RNA polymerase beta subunit protrusion" evidence="14">
    <location>
        <begin position="28"/>
        <end position="467"/>
    </location>
</feature>
<evidence type="ECO:0000256" key="5">
    <source>
        <dbReference type="ARBA" id="ARBA00023163"/>
    </source>
</evidence>
<dbReference type="Pfam" id="PF10385">
    <property type="entry name" value="RNA_pol_Rpb2_45"/>
    <property type="match status" value="1"/>
</dbReference>
<organism evidence="17 18">
    <name type="scientific">Sharpea porci</name>
    <dbReference type="NCBI Taxonomy" id="2652286"/>
    <lineage>
        <taxon>Bacteria</taxon>
        <taxon>Bacillati</taxon>
        <taxon>Bacillota</taxon>
        <taxon>Erysipelotrichia</taxon>
        <taxon>Erysipelotrichales</taxon>
        <taxon>Coprobacillaceae</taxon>
        <taxon>Sharpea</taxon>
    </lineage>
</organism>
<dbReference type="EMBL" id="VUNM01000011">
    <property type="protein sequence ID" value="MST89202.1"/>
    <property type="molecule type" value="Genomic_DNA"/>
</dbReference>
<keyword evidence="18" id="KW-1185">Reference proteome</keyword>
<sequence length="1233" mass="138175">MEKKVPHLESRIKRRNYSRITGTLDLPNLVEVQTDSFKWFQEKGIKEVFEDIYPIKNHNETLSLEFVDCYFDEPKYDADEAKDRDSIYAAPLRATLRLVNNQTGEIKENEVFMGDFPLMTDSGTFVINGAERVIVSQLVRSPGAYFTNGTDKVGKTVFSGQVIPARGTWLEFENDSKDVLNVRIDRQKKIPGTVLLRALGLSDNESIIDVFGEHPFLKNTFEKDSTTDTNSALTEIYNKLRPGEPATLEGANNLLYMRFFDPKRYDLAKAGRFKLNKKLNLLDRILNRYLAEDVIDVNGKLVLPKGTKITNDKLEILKPVFEAGAHMRDIQTNEAMDSNSRVQVLDVYLDSEQTKKMRVIGTDLSLNCKYITISDMIAAYSYMLNLVDIYDSIDLQSDDRVNLMSRSGLLDDIDHLGNRRVRTVGELVQNQFRIGLSRMERVVRERMSLSEIESVTPQSLTNIRPLTAAIKEFFASSQLSQFMDQINPLAELTNKRRLSALGPGGLSRDRAGFEVRDVHPSHYGRICPIETPEGPNIGLISTLASYARVNEYGFIETPYRKVNNRVIDENDIRYLAADEEKNYIIAQAKVKFDDEGKIALDQEVIARHFGENVMARPEDVDFIDVSPKQIVSVASACIPFLENDDATRALMGCNMQRQAVPLLNPHTPYVGTGMEYQAARDSGAAVVAKENGIVTYVDGKKIVVENEKGQTRNYRLLKFTISNAGTCINHRPIVKVGDHVLKGEVLADGPSMEQGELALGQNVLVGFMTWNGYNYEDAVIMSERLVKEDVYTSIHIVEYSIECRETKLGPEEITRDIPNVGEEARSNLDENGIIRIGSEVKEGDILVGKVTPKGQAELSAEEKLLLAIFGEKSREVKDNSLRVPHGGAGIVHRVKVFERANGDEMQPGVNRVIKVYIIQKRKIHEGDKMSGRHGNKGVISKILPIEDMPHLVDGTPLDIMLNPLGVPSRMNIGQVLELHLGYAARELGGQYFATPAFDGINSQDLQDILAEAGVAPDGKQTVISGMTGEPFDNKISVGVMYFIKLAHMVDDKLHARSVGPYSLVTQQPLGGKAQNGGQRFGEMEVWALEAYGAAYTLREMLTVKSDDVVGRVKTYESIVKGLPLPEPGVPESFRVLVKELQALSLDVELLDEDGNEVQMSNIEDEDRRFPRSFDEKKPVEATNDEEEKEDKEEDHGTHEALDDDESFDDDTDENLDSEEFDDESFEDEGEEEE</sequence>
<dbReference type="PROSITE" id="PS01166">
    <property type="entry name" value="RNA_POL_BETA"/>
    <property type="match status" value="1"/>
</dbReference>
<dbReference type="Pfam" id="PF04565">
    <property type="entry name" value="RNA_pol_Rpb2_3"/>
    <property type="match status" value="1"/>
</dbReference>
<dbReference type="GO" id="GO:0003677">
    <property type="term" value="F:DNA binding"/>
    <property type="evidence" value="ECO:0007669"/>
    <property type="project" value="UniProtKB-UniRule"/>
</dbReference>
<dbReference type="Gene3D" id="2.40.50.100">
    <property type="match status" value="1"/>
</dbReference>
<feature type="compositionally biased region" description="Basic and acidic residues" evidence="10">
    <location>
        <begin position="1165"/>
        <end position="1179"/>
    </location>
</feature>
<dbReference type="InterPro" id="IPR007645">
    <property type="entry name" value="RNA_pol_Rpb2_3"/>
</dbReference>
<dbReference type="RefSeq" id="WP_154515644.1">
    <property type="nucleotide sequence ID" value="NZ_JAQXUV010000038.1"/>
</dbReference>
<dbReference type="Gene3D" id="2.30.150.10">
    <property type="entry name" value="DNA-directed RNA polymerase, beta subunit, external 1 domain"/>
    <property type="match status" value="1"/>
</dbReference>
<feature type="domain" description="RNA polymerase Rpb2" evidence="12">
    <location>
        <begin position="1076"/>
        <end position="1151"/>
    </location>
</feature>
<dbReference type="AlphaFoldDB" id="A0A844FUW0"/>
<dbReference type="InterPro" id="IPR015712">
    <property type="entry name" value="DNA-dir_RNA_pol_su2"/>
</dbReference>
<feature type="compositionally biased region" description="Acidic residues" evidence="10">
    <location>
        <begin position="1201"/>
        <end position="1233"/>
    </location>
</feature>
<evidence type="ECO:0000259" key="12">
    <source>
        <dbReference type="Pfam" id="PF04560"/>
    </source>
</evidence>
<evidence type="ECO:0000259" key="11">
    <source>
        <dbReference type="Pfam" id="PF00562"/>
    </source>
</evidence>
<feature type="compositionally biased region" description="Acidic residues" evidence="10">
    <location>
        <begin position="1182"/>
        <end position="1192"/>
    </location>
</feature>
<dbReference type="Pfam" id="PF04561">
    <property type="entry name" value="RNA_pol_Rpb2_2"/>
    <property type="match status" value="1"/>
</dbReference>
<evidence type="ECO:0000256" key="1">
    <source>
        <dbReference type="ARBA" id="ARBA00004026"/>
    </source>
</evidence>
<feature type="region of interest" description="Disordered" evidence="10">
    <location>
        <begin position="1156"/>
        <end position="1233"/>
    </location>
</feature>
<comment type="subunit">
    <text evidence="7 9">The RNAP catalytic core consists of 2 alpha, 1 beta, 1 beta' and 1 omega subunit. When a sigma factor is associated with the core the holoenzyme is formed, which can initiate transcription.</text>
</comment>
<proteinExistence type="inferred from homology"/>
<dbReference type="GO" id="GO:0032549">
    <property type="term" value="F:ribonucleoside binding"/>
    <property type="evidence" value="ECO:0007669"/>
    <property type="project" value="InterPro"/>
</dbReference>
<protein>
    <recommendedName>
        <fullName evidence="7 9">DNA-directed RNA polymerase subunit beta</fullName>
        <shortName evidence="7">RNAP subunit beta</shortName>
        <ecNumber evidence="7 9">2.7.7.6</ecNumber>
    </recommendedName>
    <alternativeName>
        <fullName evidence="7">RNA polymerase subunit beta</fullName>
    </alternativeName>
    <alternativeName>
        <fullName evidence="7">Transcriptase subunit beta</fullName>
    </alternativeName>
</protein>
<keyword evidence="5 7" id="KW-0804">Transcription</keyword>
<evidence type="ECO:0000313" key="18">
    <source>
        <dbReference type="Proteomes" id="UP000442619"/>
    </source>
</evidence>
<evidence type="ECO:0000256" key="10">
    <source>
        <dbReference type="SAM" id="MobiDB-lite"/>
    </source>
</evidence>
<comment type="similarity">
    <text evidence="7 8">Belongs to the RNA polymerase beta chain family.</text>
</comment>
<dbReference type="Gene3D" id="2.40.50.150">
    <property type="match status" value="1"/>
</dbReference>
<evidence type="ECO:0000313" key="17">
    <source>
        <dbReference type="EMBL" id="MST89202.1"/>
    </source>
</evidence>
<dbReference type="PANTHER" id="PTHR20856">
    <property type="entry name" value="DNA-DIRECTED RNA POLYMERASE I SUBUNIT 2"/>
    <property type="match status" value="1"/>
</dbReference>
<dbReference type="NCBIfam" id="TIGR02013">
    <property type="entry name" value="rpoB"/>
    <property type="match status" value="1"/>
</dbReference>
<comment type="catalytic activity">
    <reaction evidence="6 7 9">
        <text>RNA(n) + a ribonucleoside 5'-triphosphate = RNA(n+1) + diphosphate</text>
        <dbReference type="Rhea" id="RHEA:21248"/>
        <dbReference type="Rhea" id="RHEA-COMP:14527"/>
        <dbReference type="Rhea" id="RHEA-COMP:17342"/>
        <dbReference type="ChEBI" id="CHEBI:33019"/>
        <dbReference type="ChEBI" id="CHEBI:61557"/>
        <dbReference type="ChEBI" id="CHEBI:140395"/>
        <dbReference type="EC" id="2.7.7.6"/>
    </reaction>
</comment>
<evidence type="ECO:0000259" key="15">
    <source>
        <dbReference type="Pfam" id="PF04565"/>
    </source>
</evidence>
<dbReference type="Pfam" id="PF04563">
    <property type="entry name" value="RNA_pol_Rpb2_1"/>
    <property type="match status" value="1"/>
</dbReference>
<dbReference type="Pfam" id="PF00562">
    <property type="entry name" value="RNA_pol_Rpb2_6"/>
    <property type="match status" value="1"/>
</dbReference>
<dbReference type="InterPro" id="IPR037033">
    <property type="entry name" value="DNA-dir_RNAP_su2_hyb_sf"/>
</dbReference>
<dbReference type="EC" id="2.7.7.6" evidence="7 9"/>
<dbReference type="SUPFAM" id="SSF64484">
    <property type="entry name" value="beta and beta-prime subunits of DNA dependent RNA-polymerase"/>
    <property type="match status" value="1"/>
</dbReference>
<dbReference type="CDD" id="cd00653">
    <property type="entry name" value="RNA_pol_B_RPB2"/>
    <property type="match status" value="1"/>
</dbReference>
<dbReference type="InterPro" id="IPR010243">
    <property type="entry name" value="RNA_pol_bsu_bac"/>
</dbReference>
<dbReference type="NCBIfam" id="NF001616">
    <property type="entry name" value="PRK00405.1"/>
    <property type="match status" value="1"/>
</dbReference>
<dbReference type="Gene3D" id="2.40.270.10">
    <property type="entry name" value="DNA-directed RNA polymerase, subunit 2, domain 6"/>
    <property type="match status" value="1"/>
</dbReference>
<evidence type="ECO:0000259" key="13">
    <source>
        <dbReference type="Pfam" id="PF04561"/>
    </source>
</evidence>
<dbReference type="InterPro" id="IPR007642">
    <property type="entry name" value="RNA_pol_Rpb2_2"/>
</dbReference>
<dbReference type="InterPro" id="IPR014724">
    <property type="entry name" value="RNA_pol_RPB2_OB-fold"/>
</dbReference>
<evidence type="ECO:0000259" key="16">
    <source>
        <dbReference type="Pfam" id="PF10385"/>
    </source>
</evidence>
<dbReference type="GO" id="GO:0003899">
    <property type="term" value="F:DNA-directed RNA polymerase activity"/>
    <property type="evidence" value="ECO:0007669"/>
    <property type="project" value="UniProtKB-UniRule"/>
</dbReference>
<dbReference type="GO" id="GO:0000428">
    <property type="term" value="C:DNA-directed RNA polymerase complex"/>
    <property type="evidence" value="ECO:0007669"/>
    <property type="project" value="UniProtKB-KW"/>
</dbReference>
<evidence type="ECO:0000256" key="2">
    <source>
        <dbReference type="ARBA" id="ARBA00022478"/>
    </source>
</evidence>